<dbReference type="InterPro" id="IPR020845">
    <property type="entry name" value="AMP-binding_CS"/>
</dbReference>
<dbReference type="InterPro" id="IPR000873">
    <property type="entry name" value="AMP-dep_synth/lig_dom"/>
</dbReference>
<dbReference type="EMBL" id="CP042161">
    <property type="protein sequence ID" value="QDS34228.1"/>
    <property type="molecule type" value="Genomic_DNA"/>
</dbReference>
<dbReference type="AlphaFoldDB" id="A0A517I5T2"/>
<gene>
    <name evidence="5" type="ORF">FPS98_09685</name>
</gene>
<dbReference type="Proteomes" id="UP000317713">
    <property type="component" value="Chromosome"/>
</dbReference>
<dbReference type="Pfam" id="PF13193">
    <property type="entry name" value="AMP-binding_C"/>
    <property type="match status" value="1"/>
</dbReference>
<dbReference type="PANTHER" id="PTHR43767">
    <property type="entry name" value="LONG-CHAIN-FATTY-ACID--COA LIGASE"/>
    <property type="match status" value="1"/>
</dbReference>
<evidence type="ECO:0000313" key="5">
    <source>
        <dbReference type="EMBL" id="QDS34228.1"/>
    </source>
</evidence>
<evidence type="ECO:0000259" key="3">
    <source>
        <dbReference type="Pfam" id="PF00501"/>
    </source>
</evidence>
<dbReference type="FunFam" id="3.30.300.30:FF:000008">
    <property type="entry name" value="2,3-dihydroxybenzoate-AMP ligase"/>
    <property type="match status" value="1"/>
</dbReference>
<dbReference type="Gene3D" id="3.30.300.30">
    <property type="match status" value="1"/>
</dbReference>
<dbReference type="RefSeq" id="WP_144615666.1">
    <property type="nucleotide sequence ID" value="NZ_CP042161.1"/>
</dbReference>
<organism evidence="5 6">
    <name type="scientific">Brevibacillus brevis</name>
    <name type="common">Bacillus brevis</name>
    <dbReference type="NCBI Taxonomy" id="1393"/>
    <lineage>
        <taxon>Bacteria</taxon>
        <taxon>Bacillati</taxon>
        <taxon>Bacillota</taxon>
        <taxon>Bacilli</taxon>
        <taxon>Bacillales</taxon>
        <taxon>Paenibacillaceae</taxon>
        <taxon>Brevibacillus</taxon>
    </lineage>
</organism>
<sequence length="533" mass="60051">MSGLNKPWLAFYPQEVSHQVEIPSITIYDVLERTARLHSSNIAISDGEREITYSQLKEACERIASALYRRGYRKGDRIGIMVPNSMEYGLSFFAIQRLGGVVVQVNPNFQPAELEHLLKDSEATGVIAFREQKEKLKKTGLVDQVTFIAADREIFEEDNLHHWILHESPDLSEKDVQPEELAVLTYTGGTTGRSKGVMITHTNMIANLYQSFETNKSVLSKAGHCQLGISPLYHGMGLFSFVQFVKMGAKYVPVAKFEMDRILELIRKHQPTYFTGSPTMYIAILNHPDLQKDDLSCFQMCIGGSAPLPIEVMKNFEQNTGVPIIEGYGLSEATCAVMRNPLIGQRKVGSIGLPIPNTDVKIVDTATGTKEMSVGESGELIVKGPQVMKGYWKNQEETERTIRDGWLYTGDIGTMDSEGYFYIVGRKKDMIITGGFNVYPVEVEEVIYQHPAVLEACVYGVPDPYRGETIKAVIVLGRQANVTEEDIQSWCRERLTRYKVPRLIEFREALPKTHVGKILRSKLVEEERKKQNI</sequence>
<keyword evidence="2 5" id="KW-0436">Ligase</keyword>
<dbReference type="PROSITE" id="PS00455">
    <property type="entry name" value="AMP_BINDING"/>
    <property type="match status" value="1"/>
</dbReference>
<accession>A0A517I5T2</accession>
<dbReference type="SUPFAM" id="SSF56801">
    <property type="entry name" value="Acetyl-CoA synthetase-like"/>
    <property type="match status" value="1"/>
</dbReference>
<dbReference type="FunFam" id="3.40.50.12780:FF:000003">
    <property type="entry name" value="Long-chain-fatty-acid--CoA ligase FadD"/>
    <property type="match status" value="1"/>
</dbReference>
<dbReference type="InterPro" id="IPR050237">
    <property type="entry name" value="ATP-dep_AMP-bd_enzyme"/>
</dbReference>
<comment type="similarity">
    <text evidence="1">Belongs to the ATP-dependent AMP-binding enzyme family.</text>
</comment>
<dbReference type="InterPro" id="IPR042099">
    <property type="entry name" value="ANL_N_sf"/>
</dbReference>
<feature type="domain" description="AMP-dependent synthetase/ligase" evidence="3">
    <location>
        <begin position="31"/>
        <end position="392"/>
    </location>
</feature>
<dbReference type="InterPro" id="IPR025110">
    <property type="entry name" value="AMP-bd_C"/>
</dbReference>
<protein>
    <submittedName>
        <fullName evidence="5">Long-chain fatty acid--CoA ligase</fullName>
    </submittedName>
</protein>
<dbReference type="GO" id="GO:0016878">
    <property type="term" value="F:acid-thiol ligase activity"/>
    <property type="evidence" value="ECO:0007669"/>
    <property type="project" value="UniProtKB-ARBA"/>
</dbReference>
<dbReference type="CDD" id="cd05936">
    <property type="entry name" value="FC-FACS_FadD_like"/>
    <property type="match status" value="1"/>
</dbReference>
<evidence type="ECO:0000259" key="4">
    <source>
        <dbReference type="Pfam" id="PF13193"/>
    </source>
</evidence>
<reference evidence="5 6" key="1">
    <citation type="submission" date="2019-07" db="EMBL/GenBank/DDBJ databases">
        <title>Characterization of Brevibacillus brevis HK544, as a potential biocontrol agent.</title>
        <authorList>
            <person name="Kim H."/>
        </authorList>
    </citation>
    <scope>NUCLEOTIDE SEQUENCE [LARGE SCALE GENOMIC DNA]</scope>
    <source>
        <strain evidence="5 6">HK544</strain>
    </source>
</reference>
<proteinExistence type="inferred from homology"/>
<evidence type="ECO:0000313" key="6">
    <source>
        <dbReference type="Proteomes" id="UP000317713"/>
    </source>
</evidence>
<dbReference type="Gene3D" id="3.40.50.12780">
    <property type="entry name" value="N-terminal domain of ligase-like"/>
    <property type="match status" value="1"/>
</dbReference>
<dbReference type="PANTHER" id="PTHR43767:SF1">
    <property type="entry name" value="NONRIBOSOMAL PEPTIDE SYNTHASE PES1 (EUROFUNG)-RELATED"/>
    <property type="match status" value="1"/>
</dbReference>
<dbReference type="Pfam" id="PF00501">
    <property type="entry name" value="AMP-binding"/>
    <property type="match status" value="1"/>
</dbReference>
<name>A0A517I5T2_BREBE</name>
<feature type="domain" description="AMP-binding enzyme C-terminal" evidence="4">
    <location>
        <begin position="442"/>
        <end position="517"/>
    </location>
</feature>
<evidence type="ECO:0000256" key="1">
    <source>
        <dbReference type="ARBA" id="ARBA00006432"/>
    </source>
</evidence>
<dbReference type="InterPro" id="IPR045851">
    <property type="entry name" value="AMP-bd_C_sf"/>
</dbReference>
<evidence type="ECO:0000256" key="2">
    <source>
        <dbReference type="ARBA" id="ARBA00022598"/>
    </source>
</evidence>